<dbReference type="AlphaFoldDB" id="A0A4Z2HTA6"/>
<name>A0A4Z2HTA6_9TELE</name>
<dbReference type="EMBL" id="SRLO01000195">
    <property type="protein sequence ID" value="TNN68092.1"/>
    <property type="molecule type" value="Genomic_DNA"/>
</dbReference>
<evidence type="ECO:0000313" key="2">
    <source>
        <dbReference type="EMBL" id="TNN68092.1"/>
    </source>
</evidence>
<sequence length="104" mass="11445">MEAASRTVESFTTITAAVLTYDVEVYAFTYGDGAAGMETAEGEKWMTKRFPKSKIGKIIIKESGNKSTGRRDTRGSRQQYSNAVDDEEAAIWRGGRGARTDLEP</sequence>
<comment type="caution">
    <text evidence="2">The sequence shown here is derived from an EMBL/GenBank/DDBJ whole genome shotgun (WGS) entry which is preliminary data.</text>
</comment>
<gene>
    <name evidence="2" type="ORF">EYF80_021737</name>
</gene>
<keyword evidence="3" id="KW-1185">Reference proteome</keyword>
<dbReference type="Proteomes" id="UP000314294">
    <property type="component" value="Unassembled WGS sequence"/>
</dbReference>
<feature type="region of interest" description="Disordered" evidence="1">
    <location>
        <begin position="61"/>
        <end position="104"/>
    </location>
</feature>
<evidence type="ECO:0000313" key="3">
    <source>
        <dbReference type="Proteomes" id="UP000314294"/>
    </source>
</evidence>
<accession>A0A4Z2HTA6</accession>
<organism evidence="2 3">
    <name type="scientific">Liparis tanakae</name>
    <name type="common">Tanaka's snailfish</name>
    <dbReference type="NCBI Taxonomy" id="230148"/>
    <lineage>
        <taxon>Eukaryota</taxon>
        <taxon>Metazoa</taxon>
        <taxon>Chordata</taxon>
        <taxon>Craniata</taxon>
        <taxon>Vertebrata</taxon>
        <taxon>Euteleostomi</taxon>
        <taxon>Actinopterygii</taxon>
        <taxon>Neopterygii</taxon>
        <taxon>Teleostei</taxon>
        <taxon>Neoteleostei</taxon>
        <taxon>Acanthomorphata</taxon>
        <taxon>Eupercaria</taxon>
        <taxon>Perciformes</taxon>
        <taxon>Cottioidei</taxon>
        <taxon>Cottales</taxon>
        <taxon>Liparidae</taxon>
        <taxon>Liparis</taxon>
    </lineage>
</organism>
<protein>
    <submittedName>
        <fullName evidence="2">Uncharacterized protein</fullName>
    </submittedName>
</protein>
<reference evidence="2 3" key="1">
    <citation type="submission" date="2019-03" db="EMBL/GenBank/DDBJ databases">
        <title>First draft genome of Liparis tanakae, snailfish: a comprehensive survey of snailfish specific genes.</title>
        <authorList>
            <person name="Kim W."/>
            <person name="Song I."/>
            <person name="Jeong J.-H."/>
            <person name="Kim D."/>
            <person name="Kim S."/>
            <person name="Ryu S."/>
            <person name="Song J.Y."/>
            <person name="Lee S.K."/>
        </authorList>
    </citation>
    <scope>NUCLEOTIDE SEQUENCE [LARGE SCALE GENOMIC DNA]</scope>
    <source>
        <tissue evidence="2">Muscle</tissue>
    </source>
</reference>
<evidence type="ECO:0000256" key="1">
    <source>
        <dbReference type="SAM" id="MobiDB-lite"/>
    </source>
</evidence>
<feature type="compositionally biased region" description="Basic and acidic residues" evidence="1">
    <location>
        <begin position="61"/>
        <end position="75"/>
    </location>
</feature>
<proteinExistence type="predicted"/>